<protein>
    <submittedName>
        <fullName evidence="5">Phytoene dehydrogenase</fullName>
    </submittedName>
</protein>
<dbReference type="InterPro" id="IPR036188">
    <property type="entry name" value="FAD/NAD-bd_sf"/>
</dbReference>
<dbReference type="AlphaFoldDB" id="A0A4D4J1L1"/>
<dbReference type="Proteomes" id="UP000298860">
    <property type="component" value="Unassembled WGS sequence"/>
</dbReference>
<accession>A0A4D4J1L1</accession>
<proteinExistence type="predicted"/>
<evidence type="ECO:0000256" key="1">
    <source>
        <dbReference type="ARBA" id="ARBA00001974"/>
    </source>
</evidence>
<dbReference type="InterPro" id="IPR001613">
    <property type="entry name" value="Flavin_amine_oxidase"/>
</dbReference>
<feature type="binding site" evidence="3">
    <location>
        <begin position="32"/>
        <end position="33"/>
    </location>
    <ligand>
        <name>FAD</name>
        <dbReference type="ChEBI" id="CHEBI:57692"/>
    </ligand>
</feature>
<evidence type="ECO:0000259" key="4">
    <source>
        <dbReference type="Pfam" id="PF01593"/>
    </source>
</evidence>
<keyword evidence="6" id="KW-1185">Reference proteome</keyword>
<dbReference type="InterPro" id="IPR050464">
    <property type="entry name" value="Zeta_carotene_desat/Oxidored"/>
</dbReference>
<dbReference type="InterPro" id="IPR017830">
    <property type="entry name" value="SQase_HpnE"/>
</dbReference>
<evidence type="ECO:0000313" key="5">
    <source>
        <dbReference type="EMBL" id="GDY28678.1"/>
    </source>
</evidence>
<dbReference type="OrthoDB" id="7849608at2"/>
<comment type="cofactor">
    <cofactor evidence="1">
        <name>FAD</name>
        <dbReference type="ChEBI" id="CHEBI:57692"/>
    </cofactor>
</comment>
<dbReference type="PANTHER" id="PTHR42923">
    <property type="entry name" value="PROTOPORPHYRINOGEN OXIDASE"/>
    <property type="match status" value="1"/>
</dbReference>
<dbReference type="SUPFAM" id="SSF51905">
    <property type="entry name" value="FAD/NAD(P)-binding domain"/>
    <property type="match status" value="1"/>
</dbReference>
<dbReference type="EMBL" id="BJFL01000001">
    <property type="protein sequence ID" value="GDY28678.1"/>
    <property type="molecule type" value="Genomic_DNA"/>
</dbReference>
<dbReference type="Pfam" id="PF01593">
    <property type="entry name" value="Amino_oxidase"/>
    <property type="match status" value="1"/>
</dbReference>
<dbReference type="PANTHER" id="PTHR42923:SF47">
    <property type="entry name" value="BLR3003 PROTEIN"/>
    <property type="match status" value="1"/>
</dbReference>
<evidence type="ECO:0000313" key="6">
    <source>
        <dbReference type="Proteomes" id="UP000298860"/>
    </source>
</evidence>
<dbReference type="GO" id="GO:0016491">
    <property type="term" value="F:oxidoreductase activity"/>
    <property type="evidence" value="ECO:0007669"/>
    <property type="project" value="UniProtKB-KW"/>
</dbReference>
<dbReference type="PRINTS" id="PR00757">
    <property type="entry name" value="AMINEOXDASEF"/>
</dbReference>
<dbReference type="Gene3D" id="3.50.50.60">
    <property type="entry name" value="FAD/NAD(P)-binding domain"/>
    <property type="match status" value="1"/>
</dbReference>
<feature type="domain" description="Amine oxidase" evidence="4">
    <location>
        <begin position="12"/>
        <end position="433"/>
    </location>
</feature>
<sequence>MTEHVVVVGGGLAGLAAACRLADAGARVTVLEARARLGGATFSFRRDGLVVDNGQHVLLRCYTEYLDFLRRLGVADRVHMQERFHVAVLGADGRRGELRRTGLPAPLHLAATLAGYRMLPVADRLRVLRAAQAMRRLDPADPVLDERSFGDWLAAHGQNAATVAALWNLITVAALNTDAAHASLALAAMVFRTALLDRADASDIGVPSVPLDALHAEPAAAYLRERGAEVRTRDAVRAVRPAGSGFEVVLDDRTVRADAVVLAVPPEPASRICPSDAVGEPGGWERLGSAPIVNVHVVYERRVTDEPFVAVVDSPVQWVFDRTSIAGTSQGQYLAVSVSAAHRWVDTPTAELRELFLGELGRLLPAARGTRSTEFFVTRERRATFRQAPGTARLRPAAVTGLPGLLLAGAWTATGWPDTMEGAVRSGHEAARLAINHLSGRRVGSVA</sequence>
<feature type="binding site" evidence="3">
    <location>
        <position position="236"/>
    </location>
    <ligand>
        <name>FAD</name>
        <dbReference type="ChEBI" id="CHEBI:57692"/>
    </ligand>
</feature>
<dbReference type="InterPro" id="IPR002937">
    <property type="entry name" value="Amino_oxidase"/>
</dbReference>
<name>A0A4D4J1L1_9PSEU</name>
<gene>
    <name evidence="5" type="ORF">GTS_03110</name>
</gene>
<organism evidence="5 6">
    <name type="scientific">Gandjariella thermophila</name>
    <dbReference type="NCBI Taxonomy" id="1931992"/>
    <lineage>
        <taxon>Bacteria</taxon>
        <taxon>Bacillati</taxon>
        <taxon>Actinomycetota</taxon>
        <taxon>Actinomycetes</taxon>
        <taxon>Pseudonocardiales</taxon>
        <taxon>Pseudonocardiaceae</taxon>
        <taxon>Gandjariella</taxon>
    </lineage>
</organism>
<evidence type="ECO:0000256" key="3">
    <source>
        <dbReference type="PIRSR" id="PIRSR601613-1"/>
    </source>
</evidence>
<evidence type="ECO:0000256" key="2">
    <source>
        <dbReference type="ARBA" id="ARBA00023002"/>
    </source>
</evidence>
<dbReference type="RefSeq" id="WP_137811867.1">
    <property type="nucleotide sequence ID" value="NZ_BJFL01000001.1"/>
</dbReference>
<comment type="caution">
    <text evidence="5">The sequence shown here is derived from an EMBL/GenBank/DDBJ whole genome shotgun (WGS) entry which is preliminary data.</text>
</comment>
<dbReference type="NCBIfam" id="TIGR03467">
    <property type="entry name" value="HpnE"/>
    <property type="match status" value="1"/>
</dbReference>
<keyword evidence="2" id="KW-0560">Oxidoreductase</keyword>
<reference evidence="6" key="1">
    <citation type="submission" date="2019-04" db="EMBL/GenBank/DDBJ databases">
        <title>Draft genome sequence of Pseudonocardiaceae bacterium SL3-2-4.</title>
        <authorList>
            <person name="Ningsih F."/>
            <person name="Yokota A."/>
            <person name="Sakai Y."/>
            <person name="Nanatani K."/>
            <person name="Yabe S."/>
            <person name="Oetari A."/>
            <person name="Sjamsuridzal W."/>
        </authorList>
    </citation>
    <scope>NUCLEOTIDE SEQUENCE [LARGE SCALE GENOMIC DNA]</scope>
    <source>
        <strain evidence="6">SL3-2-4</strain>
    </source>
</reference>